<name>A0A3M7QAX1_BRAPC</name>
<dbReference type="EMBL" id="REGN01006771">
    <property type="protein sequence ID" value="RNA08362.1"/>
    <property type="molecule type" value="Genomic_DNA"/>
</dbReference>
<dbReference type="Proteomes" id="UP000276133">
    <property type="component" value="Unassembled WGS sequence"/>
</dbReference>
<proteinExistence type="predicted"/>
<organism evidence="1 2">
    <name type="scientific">Brachionus plicatilis</name>
    <name type="common">Marine rotifer</name>
    <name type="synonym">Brachionus muelleri</name>
    <dbReference type="NCBI Taxonomy" id="10195"/>
    <lineage>
        <taxon>Eukaryota</taxon>
        <taxon>Metazoa</taxon>
        <taxon>Spiralia</taxon>
        <taxon>Gnathifera</taxon>
        <taxon>Rotifera</taxon>
        <taxon>Eurotatoria</taxon>
        <taxon>Monogononta</taxon>
        <taxon>Pseudotrocha</taxon>
        <taxon>Ploima</taxon>
        <taxon>Brachionidae</taxon>
        <taxon>Brachionus</taxon>
    </lineage>
</organism>
<sequence length="127" mass="14768">MNQILFKLIILTNFNAGQLSAKIKTDREVAGQISENREVAGQLSAKIKTDREVAGQLTDRPCGGRPTERPRIYYLSKFWIRFCKIQYKMKKRTEKNVKTLFCKCNIVQHSKLHQISWSAKFADFSRN</sequence>
<evidence type="ECO:0000313" key="1">
    <source>
        <dbReference type="EMBL" id="RNA08362.1"/>
    </source>
</evidence>
<gene>
    <name evidence="1" type="ORF">BpHYR1_005318</name>
</gene>
<comment type="caution">
    <text evidence="1">The sequence shown here is derived from an EMBL/GenBank/DDBJ whole genome shotgun (WGS) entry which is preliminary data.</text>
</comment>
<reference evidence="1 2" key="1">
    <citation type="journal article" date="2018" name="Sci. Rep.">
        <title>Genomic signatures of local adaptation to the degree of environmental predictability in rotifers.</title>
        <authorList>
            <person name="Franch-Gras L."/>
            <person name="Hahn C."/>
            <person name="Garcia-Roger E.M."/>
            <person name="Carmona M.J."/>
            <person name="Serra M."/>
            <person name="Gomez A."/>
        </authorList>
    </citation>
    <scope>NUCLEOTIDE SEQUENCE [LARGE SCALE GENOMIC DNA]</scope>
    <source>
        <strain evidence="1">HYR1</strain>
    </source>
</reference>
<dbReference type="AlphaFoldDB" id="A0A3M7QAX1"/>
<keyword evidence="2" id="KW-1185">Reference proteome</keyword>
<accession>A0A3M7QAX1</accession>
<evidence type="ECO:0000313" key="2">
    <source>
        <dbReference type="Proteomes" id="UP000276133"/>
    </source>
</evidence>
<protein>
    <submittedName>
        <fullName evidence="1">Uncharacterized protein</fullName>
    </submittedName>
</protein>